<dbReference type="Pfam" id="PF20429">
    <property type="entry name" value="Tab2-like_C"/>
    <property type="match status" value="1"/>
</dbReference>
<protein>
    <recommendedName>
        <fullName evidence="1">RNA-binding protein Tab2/Atab2 C-terminal domain-containing protein</fullName>
    </recommendedName>
</protein>
<dbReference type="InterPro" id="IPR009472">
    <property type="entry name" value="Tab2-like"/>
</dbReference>
<feature type="domain" description="RNA-binding protein Tab2/Atab2 C-terminal" evidence="1">
    <location>
        <begin position="3"/>
        <end position="152"/>
    </location>
</feature>
<accession>A0A1Z4JPN9</accession>
<evidence type="ECO:0000259" key="1">
    <source>
        <dbReference type="Pfam" id="PF20429"/>
    </source>
</evidence>
<organism evidence="2 3">
    <name type="scientific">Leptolyngbya boryana NIES-2135</name>
    <dbReference type="NCBI Taxonomy" id="1973484"/>
    <lineage>
        <taxon>Bacteria</taxon>
        <taxon>Bacillati</taxon>
        <taxon>Cyanobacteriota</taxon>
        <taxon>Cyanophyceae</taxon>
        <taxon>Leptolyngbyales</taxon>
        <taxon>Leptolyngbyaceae</taxon>
        <taxon>Leptolyngbya group</taxon>
        <taxon>Leptolyngbya</taxon>
    </lineage>
</organism>
<sequence>MRNPPQPLPDNLWGEQWRFASLRSSDLVETISNRTIPIVDMPEALHPLNLGVASTAQIPGVVIDGGRRSMQLARWIQANDPRSMNAIAGTPDGLVLYAGELDRWILATFDDPEMRSAAQLFEQRKQESKQLHFLLVEPDDSGMTYTGFWLLRSQGV</sequence>
<proteinExistence type="predicted"/>
<evidence type="ECO:0000313" key="2">
    <source>
        <dbReference type="EMBL" id="BAY58623.1"/>
    </source>
</evidence>
<name>A0A1Z4JPN9_LEPBY</name>
<dbReference type="PANTHER" id="PTHR34556:SF2">
    <property type="entry name" value="PROTEIN TAB2 HOMOLOG, CHLOROPLASTIC"/>
    <property type="match status" value="1"/>
</dbReference>
<reference evidence="2 3" key="1">
    <citation type="submission" date="2017-06" db="EMBL/GenBank/DDBJ databases">
        <title>Genome sequencing of cyanobaciteial culture collection at National Institute for Environmental Studies (NIES).</title>
        <authorList>
            <person name="Hirose Y."/>
            <person name="Shimura Y."/>
            <person name="Fujisawa T."/>
            <person name="Nakamura Y."/>
            <person name="Kawachi M."/>
        </authorList>
    </citation>
    <scope>NUCLEOTIDE SEQUENCE [LARGE SCALE GENOMIC DNA]</scope>
    <source>
        <strain evidence="2 3">NIES-2135</strain>
    </source>
</reference>
<dbReference type="EMBL" id="AP018203">
    <property type="protein sequence ID" value="BAY58623.1"/>
    <property type="molecule type" value="Genomic_DNA"/>
</dbReference>
<dbReference type="AlphaFoldDB" id="A0A1Z4JPN9"/>
<keyword evidence="3" id="KW-1185">Reference proteome</keyword>
<dbReference type="Proteomes" id="UP000217895">
    <property type="component" value="Chromosome"/>
</dbReference>
<dbReference type="InterPro" id="IPR046761">
    <property type="entry name" value="Tab2-like_C"/>
</dbReference>
<evidence type="ECO:0000313" key="3">
    <source>
        <dbReference type="Proteomes" id="UP000217895"/>
    </source>
</evidence>
<gene>
    <name evidence="2" type="ORF">NIES2135_54960</name>
</gene>
<dbReference type="PANTHER" id="PTHR34556">
    <property type="match status" value="1"/>
</dbReference>
<dbReference type="GO" id="GO:0003723">
    <property type="term" value="F:RNA binding"/>
    <property type="evidence" value="ECO:0007669"/>
    <property type="project" value="InterPro"/>
</dbReference>